<organism evidence="1 2">
    <name type="scientific">Carya illinoinensis</name>
    <name type="common">Pecan</name>
    <dbReference type="NCBI Taxonomy" id="32201"/>
    <lineage>
        <taxon>Eukaryota</taxon>
        <taxon>Viridiplantae</taxon>
        <taxon>Streptophyta</taxon>
        <taxon>Embryophyta</taxon>
        <taxon>Tracheophyta</taxon>
        <taxon>Spermatophyta</taxon>
        <taxon>Magnoliopsida</taxon>
        <taxon>eudicotyledons</taxon>
        <taxon>Gunneridae</taxon>
        <taxon>Pentapetalae</taxon>
        <taxon>rosids</taxon>
        <taxon>fabids</taxon>
        <taxon>Fagales</taxon>
        <taxon>Juglandaceae</taxon>
        <taxon>Carya</taxon>
    </lineage>
</organism>
<dbReference type="EMBL" id="CM031824">
    <property type="protein sequence ID" value="KAG6624731.1"/>
    <property type="molecule type" value="Genomic_DNA"/>
</dbReference>
<evidence type="ECO:0000313" key="1">
    <source>
        <dbReference type="EMBL" id="KAG6624731.1"/>
    </source>
</evidence>
<protein>
    <submittedName>
        <fullName evidence="1">Uncharacterized protein</fullName>
    </submittedName>
</protein>
<dbReference type="AlphaFoldDB" id="A0A8T1N4F1"/>
<dbReference type="Proteomes" id="UP000811609">
    <property type="component" value="Chromosome 16"/>
</dbReference>
<sequence>MEVLKSLHMKLAYRLLTSTNLWPDFFRAKYCKNDHVLACKEGPIDSRFWRSMVAIIPKVMENVKILVRGGNSSFWFDRWLVSGPLSVSMEVFTNKKLCI</sequence>
<gene>
    <name evidence="1" type="ORF">CIPAW_16G048000</name>
</gene>
<keyword evidence="2" id="KW-1185">Reference proteome</keyword>
<evidence type="ECO:0000313" key="2">
    <source>
        <dbReference type="Proteomes" id="UP000811609"/>
    </source>
</evidence>
<proteinExistence type="predicted"/>
<reference evidence="1" key="1">
    <citation type="submission" date="2020-12" db="EMBL/GenBank/DDBJ databases">
        <title>WGS assembly of Carya illinoinensis cv. Pawnee.</title>
        <authorList>
            <person name="Platts A."/>
            <person name="Shu S."/>
            <person name="Wright S."/>
            <person name="Barry K."/>
            <person name="Edger P."/>
            <person name="Pires J.C."/>
            <person name="Schmutz J."/>
        </authorList>
    </citation>
    <scope>NUCLEOTIDE SEQUENCE</scope>
    <source>
        <tissue evidence="1">Leaf</tissue>
    </source>
</reference>
<accession>A0A8T1N4F1</accession>
<name>A0A8T1N4F1_CARIL</name>
<comment type="caution">
    <text evidence="1">The sequence shown here is derived from an EMBL/GenBank/DDBJ whole genome shotgun (WGS) entry which is preliminary data.</text>
</comment>